<reference evidence="6 7" key="1">
    <citation type="submission" date="2017-09" db="EMBL/GenBank/DDBJ databases">
        <title>Depth-based differentiation of microbial function through sediment-hosted aquifers and enrichment of novel symbionts in the deep terrestrial subsurface.</title>
        <authorList>
            <person name="Probst A.J."/>
            <person name="Ladd B."/>
            <person name="Jarett J.K."/>
            <person name="Geller-Mcgrath D.E."/>
            <person name="Sieber C.M."/>
            <person name="Emerson J.B."/>
            <person name="Anantharaman K."/>
            <person name="Thomas B.C."/>
            <person name="Malmstrom R."/>
            <person name="Stieglmeier M."/>
            <person name="Klingl A."/>
            <person name="Woyke T."/>
            <person name="Ryan C.M."/>
            <person name="Banfield J.F."/>
        </authorList>
    </citation>
    <scope>NUCLEOTIDE SEQUENCE [LARGE SCALE GENOMIC DNA]</scope>
    <source>
        <strain evidence="6">CG07_land_8_20_14_0_80_42_15</strain>
    </source>
</reference>
<proteinExistence type="inferred from homology"/>
<evidence type="ECO:0000256" key="4">
    <source>
        <dbReference type="SAM" id="Phobius"/>
    </source>
</evidence>
<name>A0A2J0KX67_9BACT</name>
<gene>
    <name evidence="6" type="ORF">COS99_02810</name>
</gene>
<keyword evidence="4" id="KW-1133">Transmembrane helix</keyword>
<evidence type="ECO:0000256" key="3">
    <source>
        <dbReference type="ARBA" id="ARBA00022679"/>
    </source>
</evidence>
<organism evidence="6 7">
    <name type="scientific">Candidatus Aquitaenariimonas noxiae</name>
    <dbReference type="NCBI Taxonomy" id="1974741"/>
    <lineage>
        <taxon>Bacteria</taxon>
        <taxon>Pseudomonadati</taxon>
        <taxon>Candidatus Omnitrophota</taxon>
        <taxon>Candidatus Aquitaenariimonas</taxon>
    </lineage>
</organism>
<keyword evidence="4" id="KW-0812">Transmembrane</keyword>
<protein>
    <recommendedName>
        <fullName evidence="5">Glycosyltransferase 2-like domain-containing protein</fullName>
    </recommendedName>
</protein>
<feature type="domain" description="Glycosyltransferase 2-like" evidence="5">
    <location>
        <begin position="44"/>
        <end position="208"/>
    </location>
</feature>
<dbReference type="CDD" id="cd06439">
    <property type="entry name" value="CESA_like_1"/>
    <property type="match status" value="1"/>
</dbReference>
<evidence type="ECO:0000313" key="7">
    <source>
        <dbReference type="Proteomes" id="UP000230052"/>
    </source>
</evidence>
<dbReference type="Gene3D" id="3.90.550.10">
    <property type="entry name" value="Spore Coat Polysaccharide Biosynthesis Protein SpsA, Chain A"/>
    <property type="match status" value="1"/>
</dbReference>
<dbReference type="Proteomes" id="UP000230052">
    <property type="component" value="Unassembled WGS sequence"/>
</dbReference>
<dbReference type="InterPro" id="IPR001173">
    <property type="entry name" value="Glyco_trans_2-like"/>
</dbReference>
<evidence type="ECO:0000259" key="5">
    <source>
        <dbReference type="Pfam" id="PF00535"/>
    </source>
</evidence>
<dbReference type="InterPro" id="IPR029044">
    <property type="entry name" value="Nucleotide-diphossugar_trans"/>
</dbReference>
<feature type="transmembrane region" description="Helical" evidence="4">
    <location>
        <begin position="287"/>
        <end position="306"/>
    </location>
</feature>
<evidence type="ECO:0000256" key="2">
    <source>
        <dbReference type="ARBA" id="ARBA00022676"/>
    </source>
</evidence>
<dbReference type="EMBL" id="PEWV01000027">
    <property type="protein sequence ID" value="PIU41924.1"/>
    <property type="molecule type" value="Genomic_DNA"/>
</dbReference>
<comment type="caution">
    <text evidence="6">The sequence shown here is derived from an EMBL/GenBank/DDBJ whole genome shotgun (WGS) entry which is preliminary data.</text>
</comment>
<comment type="similarity">
    <text evidence="1">Belongs to the glycosyltransferase 2 family.</text>
</comment>
<feature type="transmembrane region" description="Helical" evidence="4">
    <location>
        <begin position="312"/>
        <end position="332"/>
    </location>
</feature>
<dbReference type="GO" id="GO:0016757">
    <property type="term" value="F:glycosyltransferase activity"/>
    <property type="evidence" value="ECO:0007669"/>
    <property type="project" value="UniProtKB-KW"/>
</dbReference>
<feature type="transmembrane region" description="Helical" evidence="4">
    <location>
        <begin position="344"/>
        <end position="361"/>
    </location>
</feature>
<evidence type="ECO:0000313" key="6">
    <source>
        <dbReference type="EMBL" id="PIU41924.1"/>
    </source>
</evidence>
<sequence>MRQLFWVSFATIFYIYFGYPMLVYFFSFFGKRVNKKYIYPKVAIIMSLYNEEKNIERKVESLLQLDYPKEQIEVIIGSDGSTDRTNEMLSKYKSDSVKVYIKSERGGKPNMLNRLVSMATGELLVFTDARQRIEKGALKELVANFNDEKVGCVSSELHFEDESSKSGKGVGFYWKYEKFIRESESRIGSMLGATGALYAIRRKLFSEIPSDIILDDVYLPFEAIRAGYRAVFEPEAKIYDTVPETAKDEFNRKVRTHAGNFQVFRYFKDLFIPFKSPIAIQFFSHKLLRFVVPYLLVTLFISNLFILDGWFYVFSFWSQILFYACALMAIFFKYPNKLFDIPHMFCVMNIAAVVGLARYLGRKHSVVWEKAKIQGIEDSV</sequence>
<keyword evidence="4" id="KW-0472">Membrane</keyword>
<keyword evidence="2" id="KW-0328">Glycosyltransferase</keyword>
<evidence type="ECO:0000256" key="1">
    <source>
        <dbReference type="ARBA" id="ARBA00006739"/>
    </source>
</evidence>
<feature type="transmembrane region" description="Helical" evidence="4">
    <location>
        <begin position="6"/>
        <end position="29"/>
    </location>
</feature>
<dbReference type="PANTHER" id="PTHR43630:SF1">
    <property type="entry name" value="POLY-BETA-1,6-N-ACETYL-D-GLUCOSAMINE SYNTHASE"/>
    <property type="match status" value="1"/>
</dbReference>
<accession>A0A2J0KX67</accession>
<dbReference type="PANTHER" id="PTHR43630">
    <property type="entry name" value="POLY-BETA-1,6-N-ACETYL-D-GLUCOSAMINE SYNTHASE"/>
    <property type="match status" value="1"/>
</dbReference>
<dbReference type="SUPFAM" id="SSF53448">
    <property type="entry name" value="Nucleotide-diphospho-sugar transferases"/>
    <property type="match status" value="1"/>
</dbReference>
<dbReference type="AlphaFoldDB" id="A0A2J0KX67"/>
<dbReference type="Pfam" id="PF00535">
    <property type="entry name" value="Glycos_transf_2"/>
    <property type="match status" value="1"/>
</dbReference>
<keyword evidence="3" id="KW-0808">Transferase</keyword>